<name>A0ABV0L8Y6_9PSEU</name>
<evidence type="ECO:0000256" key="2">
    <source>
        <dbReference type="ARBA" id="ARBA00022448"/>
    </source>
</evidence>
<reference evidence="8 9" key="1">
    <citation type="submission" date="2024-05" db="EMBL/GenBank/DDBJ databases">
        <authorList>
            <person name="Zhao H."/>
            <person name="Xu Y."/>
            <person name="Lin S."/>
            <person name="Spain J.C."/>
            <person name="Zhou N.-Y."/>
        </authorList>
    </citation>
    <scope>NUCLEOTIDE SEQUENCE [LARGE SCALE GENOMIC DNA]</scope>
    <source>
        <strain evidence="8 9">NEAU-NG30</strain>
    </source>
</reference>
<evidence type="ECO:0000313" key="8">
    <source>
        <dbReference type="EMBL" id="MEQ0558765.1"/>
    </source>
</evidence>
<keyword evidence="3 7" id="KW-0812">Transmembrane</keyword>
<dbReference type="Proteomes" id="UP001440984">
    <property type="component" value="Unassembled WGS sequence"/>
</dbReference>
<keyword evidence="6 7" id="KW-0472">Membrane</keyword>
<dbReference type="SUPFAM" id="SSF118215">
    <property type="entry name" value="Proton glutamate symport protein"/>
    <property type="match status" value="1"/>
</dbReference>
<keyword evidence="4" id="KW-0769">Symport</keyword>
<keyword evidence="5 7" id="KW-1133">Transmembrane helix</keyword>
<comment type="caution">
    <text evidence="8">The sequence shown here is derived from an EMBL/GenBank/DDBJ whole genome shotgun (WGS) entry which is preliminary data.</text>
</comment>
<feature type="transmembrane region" description="Helical" evidence="7">
    <location>
        <begin position="311"/>
        <end position="342"/>
    </location>
</feature>
<gene>
    <name evidence="8" type="primary">dctA</name>
    <name evidence="8" type="ORF">ABJI51_06770</name>
</gene>
<keyword evidence="9" id="KW-1185">Reference proteome</keyword>
<dbReference type="PROSITE" id="PS00714">
    <property type="entry name" value="NA_DICARBOXYL_SYMP_2"/>
    <property type="match status" value="1"/>
</dbReference>
<keyword evidence="2" id="KW-0813">Transport</keyword>
<feature type="transmembrane region" description="Helical" evidence="7">
    <location>
        <begin position="354"/>
        <end position="377"/>
    </location>
</feature>
<feature type="transmembrane region" description="Helical" evidence="7">
    <location>
        <begin position="12"/>
        <end position="30"/>
    </location>
</feature>
<evidence type="ECO:0000256" key="4">
    <source>
        <dbReference type="ARBA" id="ARBA00022847"/>
    </source>
</evidence>
<protein>
    <submittedName>
        <fullName evidence="8">C4-dicarboxylate transporter DctA</fullName>
    </submittedName>
</protein>
<feature type="transmembrane region" description="Helical" evidence="7">
    <location>
        <begin position="223"/>
        <end position="249"/>
    </location>
</feature>
<evidence type="ECO:0000256" key="1">
    <source>
        <dbReference type="ARBA" id="ARBA00004141"/>
    </source>
</evidence>
<dbReference type="PANTHER" id="PTHR42865:SF1">
    <property type="entry name" value="AEROBIC C4-DICARBOXYLATE TRANSPORT PROTEIN"/>
    <property type="match status" value="1"/>
</dbReference>
<dbReference type="InterPro" id="IPR018107">
    <property type="entry name" value="Na-dicarboxylate_symporter_CS"/>
</dbReference>
<feature type="transmembrane region" description="Helical" evidence="7">
    <location>
        <begin position="153"/>
        <end position="171"/>
    </location>
</feature>
<dbReference type="PANTHER" id="PTHR42865">
    <property type="entry name" value="PROTON/GLUTAMATE-ASPARTATE SYMPORTER"/>
    <property type="match status" value="1"/>
</dbReference>
<dbReference type="InterPro" id="IPR001991">
    <property type="entry name" value="Na-dicarboxylate_symporter"/>
</dbReference>
<sequence length="431" mass="45447">MAESKKRWWTSLFVQLLVAVVAGVLIGHFWPSWGAQLKPVGDGFIRLIKMIIAPLIFCVVVSGIAAVGDIKAVGRIGLKAIVYFEVVTTFALLFGLVVANVFRPGAGLDVNPATLDPHAVAAQTKGGQLPSAGDFLLHTIPDSVVNAFAQNQLLQVLVFAVFFGVALAALGRERAPLVLDFVEQVQKVIFKVMGWIMRVAPLGAFGAMAFIIGQYGLSTLGTYAKLIAACYGAAVLFTLVLAVISRWYAGVSVWKFLRYAREEFLLALGTASTESVMPRIMGKLTDAGCSRAATGLVVPTGYSFNLDGATIYLSICTVFLAQAFGVEMSLGQQLLAVLILMLTSKGMAGVPGSSFLALSATAAAIGAFPVAGVALLLGADRLMDSMRVFVNLLGNCVATFVVAKSEGQLDRDKLREALDGHLSGAVPVGKA</sequence>
<feature type="transmembrane region" description="Helical" evidence="7">
    <location>
        <begin position="192"/>
        <end position="217"/>
    </location>
</feature>
<evidence type="ECO:0000256" key="5">
    <source>
        <dbReference type="ARBA" id="ARBA00022989"/>
    </source>
</evidence>
<dbReference type="EMBL" id="JBDZYD010000002">
    <property type="protein sequence ID" value="MEQ0558765.1"/>
    <property type="molecule type" value="Genomic_DNA"/>
</dbReference>
<proteinExistence type="predicted"/>
<dbReference type="PROSITE" id="PS00713">
    <property type="entry name" value="NA_DICARBOXYL_SYMP_1"/>
    <property type="match status" value="1"/>
</dbReference>
<evidence type="ECO:0000256" key="6">
    <source>
        <dbReference type="ARBA" id="ARBA00023136"/>
    </source>
</evidence>
<accession>A0ABV0L8Y6</accession>
<feature type="transmembrane region" description="Helical" evidence="7">
    <location>
        <begin position="50"/>
        <end position="68"/>
    </location>
</feature>
<feature type="transmembrane region" description="Helical" evidence="7">
    <location>
        <begin position="80"/>
        <end position="102"/>
    </location>
</feature>
<organism evidence="8 9">
    <name type="scientific">Amycolatopsis melonis</name>
    <dbReference type="NCBI Taxonomy" id="3156488"/>
    <lineage>
        <taxon>Bacteria</taxon>
        <taxon>Bacillati</taxon>
        <taxon>Actinomycetota</taxon>
        <taxon>Actinomycetes</taxon>
        <taxon>Pseudonocardiales</taxon>
        <taxon>Pseudonocardiaceae</taxon>
        <taxon>Amycolatopsis</taxon>
    </lineage>
</organism>
<dbReference type="NCBIfam" id="NF002461">
    <property type="entry name" value="PRK01663.1"/>
    <property type="match status" value="1"/>
</dbReference>
<dbReference type="PRINTS" id="PR00173">
    <property type="entry name" value="EDTRNSPORT"/>
</dbReference>
<dbReference type="RefSeq" id="WP_348948338.1">
    <property type="nucleotide sequence ID" value="NZ_JBDZYD010000002.1"/>
</dbReference>
<dbReference type="Gene3D" id="1.10.3860.10">
    <property type="entry name" value="Sodium:dicarboxylate symporter"/>
    <property type="match status" value="1"/>
</dbReference>
<evidence type="ECO:0000256" key="3">
    <source>
        <dbReference type="ARBA" id="ARBA00022692"/>
    </source>
</evidence>
<evidence type="ECO:0000313" key="9">
    <source>
        <dbReference type="Proteomes" id="UP001440984"/>
    </source>
</evidence>
<dbReference type="Pfam" id="PF00375">
    <property type="entry name" value="SDF"/>
    <property type="match status" value="1"/>
</dbReference>
<comment type="subcellular location">
    <subcellularLocation>
        <location evidence="1">Membrane</location>
        <topology evidence="1">Multi-pass membrane protein</topology>
    </subcellularLocation>
</comment>
<dbReference type="InterPro" id="IPR036458">
    <property type="entry name" value="Na:dicarbo_symporter_sf"/>
</dbReference>
<evidence type="ECO:0000256" key="7">
    <source>
        <dbReference type="SAM" id="Phobius"/>
    </source>
</evidence>